<gene>
    <name evidence="15" type="ORF">CF168_00650</name>
</gene>
<dbReference type="Pfam" id="PF20773">
    <property type="entry name" value="InhA-like_MAM"/>
    <property type="match status" value="1"/>
</dbReference>
<evidence type="ECO:0000256" key="7">
    <source>
        <dbReference type="ARBA" id="ARBA00022801"/>
    </source>
</evidence>
<keyword evidence="9" id="KW-0106">Calcium</keyword>
<feature type="compositionally biased region" description="Low complexity" evidence="12">
    <location>
        <begin position="893"/>
        <end position="910"/>
    </location>
</feature>
<evidence type="ECO:0000256" key="1">
    <source>
        <dbReference type="ARBA" id="ARBA00001947"/>
    </source>
</evidence>
<dbReference type="Pfam" id="PF18911">
    <property type="entry name" value="PKD_4"/>
    <property type="match status" value="2"/>
</dbReference>
<sequence length="936" mass="99253">MRSSKSITALGLMLALVCGASIAAPNHTPADAGVINKERILYWLIKRGEVSADASDSVKQAAVEAYIARASLAQPKEPRMVVEAEHDRLQKAKSTAMMRAPAQRVLADADVTKTVKVLTVLIDFPDLKYNNNGLTASDTDMYYSSYPASHYKNLLFSTTGFNGPQGQTLDSAYQYYQAVSGKTFFFTGDVKGWYTASQNADYYGANDADTGSDANVTELVKEAVSQAVANMSAAELATYDIEDPYDFNDNGNLNEPDGIIDHVMIFHSSIGEETGGGKLGDSAIWSHRYYVDQSTQGYSLPGSSKKLFGYTIQPIDAATGVCTHEFGHDLGLPDEYDTTDNTNKDGSPVGFWSLMSGGSWTGALAGTKPSGFSPYARSYLQTKYKGKWLNEREISLDSIPKSGMEVTLNQASNQDLVNQVSIPLPAAPIAFKAPYQGSYQYYSGQGDMLSNSMSFTANLPATSEKLTLAMQASWEIEADYDYMQVKVNGVAMAGNYTKSVNAINSARHIITGKSSSISTAVGSDAWVGLEYDLSAYAGKAVTIEFTYVTDEAAIESGITIDNISIKQGATELYADNAEVAGKATLAGYNRITDTRPGPASRYLIQLRSHNGVDAGLKDEGFDPGVLLWLEDFSYQDNNVSDHPGHSLIGVIDADQNRISAGSTDVQIRDAAFSTVRQTAYKGDTNLSPVSLFDDSLDYSAPLQPQAGMVLQKLGLTMQVVSQASDNSTAVIRLANANADPALTPLTAAINLSQSGLTATVAAVVDGGEGAYTYAWDFGVAGATSTSASATYTYANAGTYTLTLTVTDAKGASVTVTKTLVVSLPLTAGFSARANQLTANFSNTSAGGVGSLSYTWNFGDGTSSTSASPTHAYTRAGTYTVTLTVKDTQNATASSSSSVTVTAPTTPAETSSGGGGGSLGWLSLMLLGCFAWRRQHK</sequence>
<evidence type="ECO:0000313" key="15">
    <source>
        <dbReference type="EMBL" id="ASK67481.1"/>
    </source>
</evidence>
<dbReference type="EMBL" id="CP022358">
    <property type="protein sequence ID" value="ASK67481.1"/>
    <property type="molecule type" value="Genomic_DNA"/>
</dbReference>
<feature type="domain" description="PKD" evidence="14">
    <location>
        <begin position="741"/>
        <end position="828"/>
    </location>
</feature>
<dbReference type="GO" id="GO:0008237">
    <property type="term" value="F:metallopeptidase activity"/>
    <property type="evidence" value="ECO:0007669"/>
    <property type="project" value="UniProtKB-KW"/>
</dbReference>
<evidence type="ECO:0000256" key="8">
    <source>
        <dbReference type="ARBA" id="ARBA00022833"/>
    </source>
</evidence>
<dbReference type="InterPro" id="IPR013783">
    <property type="entry name" value="Ig-like_fold"/>
</dbReference>
<keyword evidence="7" id="KW-0378">Hydrolase</keyword>
<dbReference type="InterPro" id="IPR008757">
    <property type="entry name" value="Peptidase_M6-like_domain"/>
</dbReference>
<dbReference type="GO" id="GO:0046872">
    <property type="term" value="F:metal ion binding"/>
    <property type="evidence" value="ECO:0007669"/>
    <property type="project" value="UniProtKB-KW"/>
</dbReference>
<dbReference type="Proteomes" id="UP000198367">
    <property type="component" value="Chromosome"/>
</dbReference>
<evidence type="ECO:0000256" key="10">
    <source>
        <dbReference type="ARBA" id="ARBA00023026"/>
    </source>
</evidence>
<reference evidence="15 16" key="1">
    <citation type="submission" date="2017-07" db="EMBL/GenBank/DDBJ databases">
        <title>Phenotypical and genomic characterization of a clinical isolate of Shewanella bicestrii sp. nov. producing an extended-spectrum beta-lactamase and a new oxacillinase variant.</title>
        <authorList>
            <person name="Jousset A.B."/>
            <person name="Bonnin R.A."/>
            <person name="Girlich D."/>
            <person name="Dabos L."/>
            <person name="Potron A."/>
            <person name="Dortet L."/>
            <person name="Glaser P."/>
            <person name="Naas T."/>
        </authorList>
    </citation>
    <scope>NUCLEOTIDE SEQUENCE [LARGE SCALE GENOMIC DNA]</scope>
    <source>
        <strain evidence="15 16">JAB-1</strain>
    </source>
</reference>
<keyword evidence="11" id="KW-0482">Metalloprotease</keyword>
<organism evidence="15 16">
    <name type="scientific">Shewanella bicestrii</name>
    <dbReference type="NCBI Taxonomy" id="2018305"/>
    <lineage>
        <taxon>Bacteria</taxon>
        <taxon>Pseudomonadati</taxon>
        <taxon>Pseudomonadota</taxon>
        <taxon>Gammaproteobacteria</taxon>
        <taxon>Alteromonadales</taxon>
        <taxon>Shewanellaceae</taxon>
        <taxon>Shewanella</taxon>
    </lineage>
</organism>
<evidence type="ECO:0000256" key="13">
    <source>
        <dbReference type="SAM" id="SignalP"/>
    </source>
</evidence>
<dbReference type="PANTHER" id="PTHR13062:SF12">
    <property type="entry name" value="ALPHA-2-MACROGLOBULIN DOMAIN-CONTAINING PROTEIN"/>
    <property type="match status" value="1"/>
</dbReference>
<name>A0A220UHR7_9GAMM</name>
<proteinExistence type="predicted"/>
<dbReference type="Pfam" id="PF05547">
    <property type="entry name" value="Peptidase_M6"/>
    <property type="match status" value="1"/>
</dbReference>
<dbReference type="NCBIfam" id="TIGR03296">
    <property type="entry name" value="M6dom_TIGR03296"/>
    <property type="match status" value="1"/>
</dbReference>
<evidence type="ECO:0000256" key="6">
    <source>
        <dbReference type="ARBA" id="ARBA00022729"/>
    </source>
</evidence>
<evidence type="ECO:0000256" key="2">
    <source>
        <dbReference type="ARBA" id="ARBA00004613"/>
    </source>
</evidence>
<feature type="signal peptide" evidence="13">
    <location>
        <begin position="1"/>
        <end position="23"/>
    </location>
</feature>
<dbReference type="RefSeq" id="WP_089066653.1">
    <property type="nucleotide sequence ID" value="NZ_CP022358.1"/>
</dbReference>
<dbReference type="InterPro" id="IPR000601">
    <property type="entry name" value="PKD_dom"/>
</dbReference>
<dbReference type="NCBIfam" id="TIGR03501">
    <property type="entry name" value="GlyGly_CTERM"/>
    <property type="match status" value="1"/>
</dbReference>
<dbReference type="Pfam" id="PF20774">
    <property type="entry name" value="InhA-like_VEG"/>
    <property type="match status" value="1"/>
</dbReference>
<keyword evidence="5" id="KW-0479">Metal-binding</keyword>
<dbReference type="AlphaFoldDB" id="A0A220UHR7"/>
<feature type="chain" id="PRO_5013052934" evidence="13">
    <location>
        <begin position="24"/>
        <end position="936"/>
    </location>
</feature>
<comment type="subcellular location">
    <subcellularLocation>
        <location evidence="2">Secreted</location>
    </subcellularLocation>
</comment>
<feature type="region of interest" description="Disordered" evidence="12">
    <location>
        <begin position="893"/>
        <end position="914"/>
    </location>
</feature>
<dbReference type="GO" id="GO:0006508">
    <property type="term" value="P:proteolysis"/>
    <property type="evidence" value="ECO:0007669"/>
    <property type="project" value="UniProtKB-KW"/>
</dbReference>
<dbReference type="SMART" id="SM00089">
    <property type="entry name" value="PKD"/>
    <property type="match status" value="2"/>
</dbReference>
<comment type="cofactor">
    <cofactor evidence="1">
        <name>Zn(2+)</name>
        <dbReference type="ChEBI" id="CHEBI:29105"/>
    </cofactor>
</comment>
<keyword evidence="4" id="KW-0645">Protease</keyword>
<dbReference type="KEGG" id="sbj:CF168_00650"/>
<keyword evidence="3" id="KW-0964">Secreted</keyword>
<feature type="domain" description="PKD" evidence="14">
    <location>
        <begin position="821"/>
        <end position="907"/>
    </location>
</feature>
<accession>A0A220UHR7</accession>
<keyword evidence="16" id="KW-1185">Reference proteome</keyword>
<evidence type="ECO:0000256" key="4">
    <source>
        <dbReference type="ARBA" id="ARBA00022670"/>
    </source>
</evidence>
<evidence type="ECO:0000256" key="3">
    <source>
        <dbReference type="ARBA" id="ARBA00022525"/>
    </source>
</evidence>
<keyword evidence="6 13" id="KW-0732">Signal</keyword>
<dbReference type="SUPFAM" id="SSF49299">
    <property type="entry name" value="PKD domain"/>
    <property type="match status" value="2"/>
</dbReference>
<dbReference type="PANTHER" id="PTHR13062">
    <property type="entry name" value="COLLAGENASE"/>
    <property type="match status" value="1"/>
</dbReference>
<evidence type="ECO:0000256" key="9">
    <source>
        <dbReference type="ARBA" id="ARBA00022837"/>
    </source>
</evidence>
<dbReference type="InterPro" id="IPR020008">
    <property type="entry name" value="GlyGly_CTERM"/>
</dbReference>
<dbReference type="GO" id="GO:0005576">
    <property type="term" value="C:extracellular region"/>
    <property type="evidence" value="ECO:0007669"/>
    <property type="project" value="UniProtKB-SubCell"/>
</dbReference>
<evidence type="ECO:0000256" key="11">
    <source>
        <dbReference type="ARBA" id="ARBA00023049"/>
    </source>
</evidence>
<protein>
    <submittedName>
        <fullName evidence="15">Peptidase M6</fullName>
    </submittedName>
</protein>
<keyword evidence="8" id="KW-0862">Zinc</keyword>
<evidence type="ECO:0000259" key="14">
    <source>
        <dbReference type="PROSITE" id="PS50093"/>
    </source>
</evidence>
<dbReference type="CDD" id="cd00146">
    <property type="entry name" value="PKD"/>
    <property type="match status" value="2"/>
</dbReference>
<evidence type="ECO:0000256" key="12">
    <source>
        <dbReference type="SAM" id="MobiDB-lite"/>
    </source>
</evidence>
<evidence type="ECO:0000256" key="5">
    <source>
        <dbReference type="ARBA" id="ARBA00022723"/>
    </source>
</evidence>
<dbReference type="InterPro" id="IPR048665">
    <property type="entry name" value="InhA-like_VEG"/>
</dbReference>
<dbReference type="SUPFAM" id="SSF55486">
    <property type="entry name" value="Metalloproteases ('zincins'), catalytic domain"/>
    <property type="match status" value="1"/>
</dbReference>
<dbReference type="PROSITE" id="PS50093">
    <property type="entry name" value="PKD"/>
    <property type="match status" value="2"/>
</dbReference>
<evidence type="ECO:0000313" key="16">
    <source>
        <dbReference type="Proteomes" id="UP000198367"/>
    </source>
</evidence>
<keyword evidence="10" id="KW-0843">Virulence</keyword>
<dbReference type="InterPro" id="IPR022409">
    <property type="entry name" value="PKD/Chitinase_dom"/>
</dbReference>
<dbReference type="InterPro" id="IPR035986">
    <property type="entry name" value="PKD_dom_sf"/>
</dbReference>
<dbReference type="Gene3D" id="2.60.40.10">
    <property type="entry name" value="Immunoglobulins"/>
    <property type="match status" value="2"/>
</dbReference>